<dbReference type="KEGG" id="dcr:108196550"/>
<keyword evidence="5 8" id="KW-0812">Transmembrane</keyword>
<dbReference type="InterPro" id="IPR006702">
    <property type="entry name" value="CASP_dom"/>
</dbReference>
<evidence type="ECO:0000256" key="8">
    <source>
        <dbReference type="RuleBase" id="RU361233"/>
    </source>
</evidence>
<feature type="transmembrane region" description="Helical" evidence="8">
    <location>
        <begin position="28"/>
        <end position="48"/>
    </location>
</feature>
<dbReference type="NCBIfam" id="TIGR01569">
    <property type="entry name" value="A_tha_TIGR01569"/>
    <property type="match status" value="1"/>
</dbReference>
<evidence type="ECO:0000256" key="7">
    <source>
        <dbReference type="ARBA" id="ARBA00023136"/>
    </source>
</evidence>
<dbReference type="PANTHER" id="PTHR36488:SF8">
    <property type="entry name" value="CASP-LIKE PROTEIN 1U1"/>
    <property type="match status" value="1"/>
</dbReference>
<evidence type="ECO:0000256" key="4">
    <source>
        <dbReference type="ARBA" id="ARBA00022475"/>
    </source>
</evidence>
<gene>
    <name evidence="10" type="ORF">DCAR_024548</name>
    <name evidence="11" type="ORF">DCAR_0727847</name>
</gene>
<evidence type="ECO:0000313" key="10">
    <source>
        <dbReference type="EMBL" id="KZM87414.1"/>
    </source>
</evidence>
<comment type="subunit">
    <text evidence="3 8">Homodimer and heterodimers.</text>
</comment>
<dbReference type="EMBL" id="CP093349">
    <property type="protein sequence ID" value="WOH08407.1"/>
    <property type="molecule type" value="Genomic_DNA"/>
</dbReference>
<feature type="transmembrane region" description="Helical" evidence="8">
    <location>
        <begin position="110"/>
        <end position="140"/>
    </location>
</feature>
<keyword evidence="12" id="KW-1185">Reference proteome</keyword>
<reference evidence="11" key="2">
    <citation type="submission" date="2022-03" db="EMBL/GenBank/DDBJ databases">
        <title>Draft title - Genomic analysis of global carrot germplasm unveils the trajectory of domestication and the origin of high carotenoid orange carrot.</title>
        <authorList>
            <person name="Iorizzo M."/>
            <person name="Ellison S."/>
            <person name="Senalik D."/>
            <person name="Macko-Podgorni A."/>
            <person name="Grzebelus D."/>
            <person name="Bostan H."/>
            <person name="Rolling W."/>
            <person name="Curaba J."/>
            <person name="Simon P."/>
        </authorList>
    </citation>
    <scope>NUCLEOTIDE SEQUENCE</scope>
    <source>
        <tissue evidence="11">Leaf</tissue>
    </source>
</reference>
<feature type="transmembrane region" description="Helical" evidence="8">
    <location>
        <begin position="75"/>
        <end position="98"/>
    </location>
</feature>
<dbReference type="GO" id="GO:0005886">
    <property type="term" value="C:plasma membrane"/>
    <property type="evidence" value="ECO:0007669"/>
    <property type="project" value="UniProtKB-SubCell"/>
</dbReference>
<feature type="transmembrane region" description="Helical" evidence="8">
    <location>
        <begin position="160"/>
        <end position="181"/>
    </location>
</feature>
<dbReference type="STRING" id="79200.A0A164TE95"/>
<dbReference type="Pfam" id="PF04535">
    <property type="entry name" value="CASP_dom"/>
    <property type="match status" value="1"/>
</dbReference>
<dbReference type="InterPro" id="IPR044173">
    <property type="entry name" value="CASPL"/>
</dbReference>
<comment type="similarity">
    <text evidence="2 8">Belongs to the Casparian strip membrane proteins (CASP) family.</text>
</comment>
<evidence type="ECO:0000313" key="12">
    <source>
        <dbReference type="Proteomes" id="UP000077755"/>
    </source>
</evidence>
<protein>
    <recommendedName>
        <fullName evidence="8">CASP-like protein</fullName>
    </recommendedName>
</protein>
<dbReference type="InterPro" id="IPR006459">
    <property type="entry name" value="CASP/CASPL"/>
</dbReference>
<evidence type="ECO:0000256" key="2">
    <source>
        <dbReference type="ARBA" id="ARBA00007651"/>
    </source>
</evidence>
<evidence type="ECO:0000256" key="3">
    <source>
        <dbReference type="ARBA" id="ARBA00011489"/>
    </source>
</evidence>
<comment type="subcellular location">
    <subcellularLocation>
        <location evidence="1 8">Cell membrane</location>
        <topology evidence="1 8">Multi-pass membrane protein</topology>
    </subcellularLocation>
</comment>
<dbReference type="EMBL" id="LNRQ01000007">
    <property type="protein sequence ID" value="KZM87414.1"/>
    <property type="molecule type" value="Genomic_DNA"/>
</dbReference>
<dbReference type="Proteomes" id="UP000077755">
    <property type="component" value="Chromosome 7"/>
</dbReference>
<dbReference type="OMA" id="SALWIVC"/>
<accession>A0A164TE95</accession>
<keyword evidence="7 8" id="KW-0472">Membrane</keyword>
<evidence type="ECO:0000313" key="11">
    <source>
        <dbReference type="EMBL" id="WOH08407.1"/>
    </source>
</evidence>
<evidence type="ECO:0000256" key="5">
    <source>
        <dbReference type="ARBA" id="ARBA00022692"/>
    </source>
</evidence>
<evidence type="ECO:0000256" key="1">
    <source>
        <dbReference type="ARBA" id="ARBA00004651"/>
    </source>
</evidence>
<evidence type="ECO:0000259" key="9">
    <source>
        <dbReference type="Pfam" id="PF04535"/>
    </source>
</evidence>
<name>A0A164TE95_DAUCS</name>
<dbReference type="AlphaFoldDB" id="A0A164TE95"/>
<feature type="domain" description="Casparian strip membrane protein" evidence="9">
    <location>
        <begin position="22"/>
        <end position="175"/>
    </location>
</feature>
<reference evidence="10" key="1">
    <citation type="journal article" date="2016" name="Nat. Genet.">
        <title>A high-quality carrot genome assembly provides new insights into carotenoid accumulation and asterid genome evolution.</title>
        <authorList>
            <person name="Iorizzo M."/>
            <person name="Ellison S."/>
            <person name="Senalik D."/>
            <person name="Zeng P."/>
            <person name="Satapoomin P."/>
            <person name="Huang J."/>
            <person name="Bowman M."/>
            <person name="Iovene M."/>
            <person name="Sanseverino W."/>
            <person name="Cavagnaro P."/>
            <person name="Yildiz M."/>
            <person name="Macko-Podgorni A."/>
            <person name="Moranska E."/>
            <person name="Grzebelus E."/>
            <person name="Grzebelus D."/>
            <person name="Ashrafi H."/>
            <person name="Zheng Z."/>
            <person name="Cheng S."/>
            <person name="Spooner D."/>
            <person name="Van Deynze A."/>
            <person name="Simon P."/>
        </authorList>
    </citation>
    <scope>NUCLEOTIDE SEQUENCE [LARGE SCALE GENOMIC DNA]</scope>
    <source>
        <tissue evidence="10">Leaf</tissue>
    </source>
</reference>
<keyword evidence="4 8" id="KW-1003">Cell membrane</keyword>
<dbReference type="Gramene" id="KZM87414">
    <property type="protein sequence ID" value="KZM87414"/>
    <property type="gene ID" value="DCAR_024548"/>
</dbReference>
<dbReference type="PANTHER" id="PTHR36488">
    <property type="entry name" value="CASP-LIKE PROTEIN 1U1"/>
    <property type="match status" value="1"/>
</dbReference>
<organism evidence="10">
    <name type="scientific">Daucus carota subsp. sativus</name>
    <name type="common">Carrot</name>
    <dbReference type="NCBI Taxonomy" id="79200"/>
    <lineage>
        <taxon>Eukaryota</taxon>
        <taxon>Viridiplantae</taxon>
        <taxon>Streptophyta</taxon>
        <taxon>Embryophyta</taxon>
        <taxon>Tracheophyta</taxon>
        <taxon>Spermatophyta</taxon>
        <taxon>Magnoliopsida</taxon>
        <taxon>eudicotyledons</taxon>
        <taxon>Gunneridae</taxon>
        <taxon>Pentapetalae</taxon>
        <taxon>asterids</taxon>
        <taxon>campanulids</taxon>
        <taxon>Apiales</taxon>
        <taxon>Apiaceae</taxon>
        <taxon>Apioideae</taxon>
        <taxon>Scandiceae</taxon>
        <taxon>Daucinae</taxon>
        <taxon>Daucus</taxon>
        <taxon>Daucus sect. Daucus</taxon>
    </lineage>
</organism>
<evidence type="ECO:0000256" key="6">
    <source>
        <dbReference type="ARBA" id="ARBA00022989"/>
    </source>
</evidence>
<keyword evidence="6 8" id="KW-1133">Transmembrane helix</keyword>
<proteinExistence type="inferred from homology"/>
<sequence length="193" mass="20762">MPPTSSVAPEEYLIKLQRLASRGAMLEVVLRLLLFTGSLTAVVVMVTGKQTELVPIPFPPFGSVSTTAQFTDTPAFLYFVAALSTVGLYSIITTWLSISALSKLGYSKKLALYIVLTDVVMLAIAAAALGTAGGVAYIGYKGNSHTRWTKICNIFDKFCQHSAGAILVSFFAAIVLVLLILRSVFTMYLQIPS</sequence>